<accession>A0ABV9QBX8</accession>
<name>A0ABV9QBX8_9BURK</name>
<gene>
    <name evidence="1" type="ORF">ACFO6X_05225</name>
</gene>
<protein>
    <submittedName>
        <fullName evidence="1">Uncharacterized protein</fullName>
    </submittedName>
</protein>
<organism evidence="1 2">
    <name type="scientific">Giesbergeria sinuosa</name>
    <dbReference type="NCBI Taxonomy" id="80883"/>
    <lineage>
        <taxon>Bacteria</taxon>
        <taxon>Pseudomonadati</taxon>
        <taxon>Pseudomonadota</taxon>
        <taxon>Betaproteobacteria</taxon>
        <taxon>Burkholderiales</taxon>
        <taxon>Comamonadaceae</taxon>
        <taxon>Giesbergeria</taxon>
    </lineage>
</organism>
<proteinExistence type="predicted"/>
<dbReference type="Proteomes" id="UP001596001">
    <property type="component" value="Unassembled WGS sequence"/>
</dbReference>
<comment type="caution">
    <text evidence="1">The sequence shown here is derived from an EMBL/GenBank/DDBJ whole genome shotgun (WGS) entry which is preliminary data.</text>
</comment>
<sequence>MPAPDTKPPESSAKLLAEMMQREILGHGNDAAVLARLEALTEEVRALREELTPSPSGLITGRHAIIEFDRLCTRLEQPHWNNRSQLS</sequence>
<keyword evidence="2" id="KW-1185">Reference proteome</keyword>
<reference evidence="2" key="1">
    <citation type="journal article" date="2019" name="Int. J. Syst. Evol. Microbiol.">
        <title>The Global Catalogue of Microorganisms (GCM) 10K type strain sequencing project: providing services to taxonomists for standard genome sequencing and annotation.</title>
        <authorList>
            <consortium name="The Broad Institute Genomics Platform"/>
            <consortium name="The Broad Institute Genome Sequencing Center for Infectious Disease"/>
            <person name="Wu L."/>
            <person name="Ma J."/>
        </authorList>
    </citation>
    <scope>NUCLEOTIDE SEQUENCE [LARGE SCALE GENOMIC DNA]</scope>
    <source>
        <strain evidence="2">CCUG 49452</strain>
    </source>
</reference>
<evidence type="ECO:0000313" key="2">
    <source>
        <dbReference type="Proteomes" id="UP001596001"/>
    </source>
</evidence>
<evidence type="ECO:0000313" key="1">
    <source>
        <dbReference type="EMBL" id="MFC4788384.1"/>
    </source>
</evidence>
<dbReference type="EMBL" id="JBHSHJ010000003">
    <property type="protein sequence ID" value="MFC4788384.1"/>
    <property type="molecule type" value="Genomic_DNA"/>
</dbReference>
<dbReference type="RefSeq" id="WP_382430760.1">
    <property type="nucleotide sequence ID" value="NZ_JBHSHJ010000003.1"/>
</dbReference>